<reference evidence="1" key="1">
    <citation type="journal article" date="2021" name="Proc. Natl. Acad. Sci. U.S.A.">
        <title>A Catalog of Tens of Thousands of Viruses from Human Metagenomes Reveals Hidden Associations with Chronic Diseases.</title>
        <authorList>
            <person name="Tisza M.J."/>
            <person name="Buck C.B."/>
        </authorList>
    </citation>
    <scope>NUCLEOTIDE SEQUENCE</scope>
    <source>
        <strain evidence="1">CtQad106</strain>
    </source>
</reference>
<name>A0A8S5QNA3_9CAUD</name>
<evidence type="ECO:0000313" key="1">
    <source>
        <dbReference type="EMBL" id="DAE20297.1"/>
    </source>
</evidence>
<accession>A0A8S5QNA3</accession>
<protein>
    <submittedName>
        <fullName evidence="1">Uncharacterized protein</fullName>
    </submittedName>
</protein>
<organism evidence="1">
    <name type="scientific">Ackermannviridae sp. ctQad106</name>
    <dbReference type="NCBI Taxonomy" id="2826820"/>
    <lineage>
        <taxon>Viruses</taxon>
        <taxon>Duplodnaviria</taxon>
        <taxon>Heunggongvirae</taxon>
        <taxon>Uroviricota</taxon>
        <taxon>Caudoviricetes</taxon>
        <taxon>Pantevenvirales</taxon>
        <taxon>Ackermannviridae</taxon>
    </lineage>
</organism>
<proteinExistence type="predicted"/>
<dbReference type="EMBL" id="BK015691">
    <property type="protein sequence ID" value="DAE20297.1"/>
    <property type="molecule type" value="Genomic_DNA"/>
</dbReference>
<sequence>MVSMDMVQRGINRYMEQEIISRLPEGSLGRFAANAAKYVFVARSGNAMNSLAENPIAKAFGLTADGQLDIDLAAEAARESIPDNGLKVDVPVLGRMTFHRGDVDTLVRMIMEG</sequence>